<dbReference type="InterPro" id="IPR012337">
    <property type="entry name" value="RNaseH-like_sf"/>
</dbReference>
<comment type="catalytic activity">
    <reaction evidence="1">
        <text>Endonucleolytic cleavage to 5'-phosphomonoester.</text>
        <dbReference type="EC" id="3.1.26.4"/>
    </reaction>
</comment>
<dbReference type="InterPro" id="IPR009027">
    <property type="entry name" value="Ribosomal_bL9/RNase_H1_N"/>
</dbReference>
<dbReference type="GO" id="GO:0003676">
    <property type="term" value="F:nucleic acid binding"/>
    <property type="evidence" value="ECO:0007669"/>
    <property type="project" value="InterPro"/>
</dbReference>
<evidence type="ECO:0000256" key="4">
    <source>
        <dbReference type="ARBA" id="ARBA00012180"/>
    </source>
</evidence>
<evidence type="ECO:0000313" key="12">
    <source>
        <dbReference type="EMBL" id="KAF5550642.1"/>
    </source>
</evidence>
<evidence type="ECO:0000313" key="13">
    <source>
        <dbReference type="Proteomes" id="UP000574317"/>
    </source>
</evidence>
<dbReference type="InterPro" id="IPR002156">
    <property type="entry name" value="RNaseH_domain"/>
</dbReference>
<evidence type="ECO:0000256" key="5">
    <source>
        <dbReference type="ARBA" id="ARBA00022722"/>
    </source>
</evidence>
<accession>A0A8H5N317</accession>
<dbReference type="Proteomes" id="UP000574317">
    <property type="component" value="Unassembled WGS sequence"/>
</dbReference>
<comment type="caution">
    <text evidence="12">The sequence shown here is derived from an EMBL/GenBank/DDBJ whole genome shotgun (WGS) entry which is preliminary data.</text>
</comment>
<dbReference type="EMBL" id="JAAOAO010000282">
    <property type="protein sequence ID" value="KAF5550642.1"/>
    <property type="molecule type" value="Genomic_DNA"/>
</dbReference>
<sequence>MIQADIMITIIYQCLAGFTSSVEESADHYGRYISASRRPASALTASRGPVDLSIFNFLLTTPTARAFDRDSCSTDYAAPLDEHDAEMVKKRNAPSGGFGPGSSSKMRKTANSPKFYAVRHGREPGVYLTYDECQAQTTGFPGAKFKSFPTREGALAFVAGHEDPSEDGPKKFYAVAVGHVPGIYHTWDEAEPQVTEVSGPKHKRFNTQEDAEDFIRQHASPETCRRLGLSLEATQEYTGAAFEPVETSTRKVKAEPTPRPKAAPRAAPRAEPNHEINGNVLRIWTDGSSLANGQAGSRAGLGVYFGPNDERNLAERLPGEPQTNQRAELMAILRALEIAPLTQDVEIVSDSQYSIKCVTQWGLGWEKNGWRTAAGQEVKNKDLVCGVLVRIRERDAARSKTSFQWVKGHASDIGNHRADGLANEGARMPPVS</sequence>
<dbReference type="InterPro" id="IPR011320">
    <property type="entry name" value="RNase_H1_N"/>
</dbReference>
<reference evidence="12 13" key="1">
    <citation type="submission" date="2020-05" db="EMBL/GenBank/DDBJ databases">
        <title>Identification and distribution of gene clusters putatively required for synthesis of sphingolipid metabolism inhibitors in phylogenetically diverse species of the filamentous fungus Fusarium.</title>
        <authorList>
            <person name="Kim H.-S."/>
            <person name="Busman M."/>
            <person name="Brown D.W."/>
            <person name="Divon H."/>
            <person name="Uhlig S."/>
            <person name="Proctor R.H."/>
        </authorList>
    </citation>
    <scope>NUCLEOTIDE SEQUENCE [LARGE SCALE GENOMIC DNA]</scope>
    <source>
        <strain evidence="12 13">NRRL 25196</strain>
    </source>
</reference>
<dbReference type="InterPro" id="IPR050092">
    <property type="entry name" value="RNase_H"/>
</dbReference>
<dbReference type="EC" id="3.1.26.4" evidence="4"/>
<name>A0A8H5N317_9HYPO</name>
<feature type="region of interest" description="Disordered" evidence="10">
    <location>
        <begin position="90"/>
        <end position="109"/>
    </location>
</feature>
<dbReference type="GO" id="GO:0043137">
    <property type="term" value="P:DNA replication, removal of RNA primer"/>
    <property type="evidence" value="ECO:0007669"/>
    <property type="project" value="TreeGrafter"/>
</dbReference>
<comment type="cofactor">
    <cofactor evidence="2">
        <name>Mg(2+)</name>
        <dbReference type="ChEBI" id="CHEBI:18420"/>
    </cofactor>
</comment>
<dbReference type="PANTHER" id="PTHR10642:SF26">
    <property type="entry name" value="RIBONUCLEASE H1"/>
    <property type="match status" value="1"/>
</dbReference>
<dbReference type="Gene3D" id="3.30.420.10">
    <property type="entry name" value="Ribonuclease H-like superfamily/Ribonuclease H"/>
    <property type="match status" value="1"/>
</dbReference>
<dbReference type="Pfam" id="PF00075">
    <property type="entry name" value="RNase_H"/>
    <property type="match status" value="1"/>
</dbReference>
<evidence type="ECO:0000256" key="7">
    <source>
        <dbReference type="ARBA" id="ARBA00022759"/>
    </source>
</evidence>
<dbReference type="FunFam" id="3.40.970.10:FF:000001">
    <property type="entry name" value="Ribonuclease H1"/>
    <property type="match status" value="2"/>
</dbReference>
<evidence type="ECO:0000256" key="10">
    <source>
        <dbReference type="SAM" id="MobiDB-lite"/>
    </source>
</evidence>
<dbReference type="GO" id="GO:0004523">
    <property type="term" value="F:RNA-DNA hybrid ribonuclease activity"/>
    <property type="evidence" value="ECO:0007669"/>
    <property type="project" value="UniProtKB-EC"/>
</dbReference>
<keyword evidence="6" id="KW-0479">Metal-binding</keyword>
<keyword evidence="13" id="KW-1185">Reference proteome</keyword>
<dbReference type="SUPFAM" id="SSF55658">
    <property type="entry name" value="L9 N-domain-like"/>
    <property type="match status" value="2"/>
</dbReference>
<protein>
    <recommendedName>
        <fullName evidence="4">ribonuclease H</fullName>
        <ecNumber evidence="4">3.1.26.4</ecNumber>
    </recommendedName>
</protein>
<evidence type="ECO:0000256" key="1">
    <source>
        <dbReference type="ARBA" id="ARBA00000077"/>
    </source>
</evidence>
<dbReference type="Pfam" id="PF01693">
    <property type="entry name" value="Cauli_VI"/>
    <property type="match status" value="2"/>
</dbReference>
<feature type="domain" description="RNase H type-1" evidence="11">
    <location>
        <begin position="277"/>
        <end position="427"/>
    </location>
</feature>
<dbReference type="PROSITE" id="PS50879">
    <property type="entry name" value="RNASE_H_1"/>
    <property type="match status" value="1"/>
</dbReference>
<proteinExistence type="inferred from homology"/>
<keyword evidence="8" id="KW-0378">Hydrolase</keyword>
<dbReference type="PANTHER" id="PTHR10642">
    <property type="entry name" value="RIBONUCLEASE H1"/>
    <property type="match status" value="1"/>
</dbReference>
<dbReference type="GO" id="GO:0046872">
    <property type="term" value="F:metal ion binding"/>
    <property type="evidence" value="ECO:0007669"/>
    <property type="project" value="UniProtKB-KW"/>
</dbReference>
<keyword evidence="5" id="KW-0540">Nuclease</keyword>
<dbReference type="InterPro" id="IPR037056">
    <property type="entry name" value="RNase_H1_N_sf"/>
</dbReference>
<evidence type="ECO:0000256" key="9">
    <source>
        <dbReference type="ARBA" id="ARBA00022842"/>
    </source>
</evidence>
<organism evidence="12 13">
    <name type="scientific">Fusarium napiforme</name>
    <dbReference type="NCBI Taxonomy" id="42672"/>
    <lineage>
        <taxon>Eukaryota</taxon>
        <taxon>Fungi</taxon>
        <taxon>Dikarya</taxon>
        <taxon>Ascomycota</taxon>
        <taxon>Pezizomycotina</taxon>
        <taxon>Sordariomycetes</taxon>
        <taxon>Hypocreomycetidae</taxon>
        <taxon>Hypocreales</taxon>
        <taxon>Nectriaceae</taxon>
        <taxon>Fusarium</taxon>
        <taxon>Fusarium fujikuroi species complex</taxon>
    </lineage>
</organism>
<evidence type="ECO:0000256" key="2">
    <source>
        <dbReference type="ARBA" id="ARBA00001946"/>
    </source>
</evidence>
<dbReference type="AlphaFoldDB" id="A0A8H5N317"/>
<comment type="similarity">
    <text evidence="3">Belongs to the RNase H family.</text>
</comment>
<feature type="region of interest" description="Disordered" evidence="10">
    <location>
        <begin position="244"/>
        <end position="272"/>
    </location>
</feature>
<keyword evidence="7" id="KW-0255">Endonuclease</keyword>
<keyword evidence="9" id="KW-0460">Magnesium</keyword>
<evidence type="ECO:0000256" key="3">
    <source>
        <dbReference type="ARBA" id="ARBA00005300"/>
    </source>
</evidence>
<dbReference type="InterPro" id="IPR036397">
    <property type="entry name" value="RNaseH_sf"/>
</dbReference>
<evidence type="ECO:0000256" key="6">
    <source>
        <dbReference type="ARBA" id="ARBA00022723"/>
    </source>
</evidence>
<gene>
    <name evidence="12" type="ORF">FNAPI_7687</name>
</gene>
<dbReference type="FunFam" id="3.30.420.10:FF:000090">
    <property type="entry name" value="Ribonuclease H"/>
    <property type="match status" value="1"/>
</dbReference>
<dbReference type="SUPFAM" id="SSF53098">
    <property type="entry name" value="Ribonuclease H-like"/>
    <property type="match status" value="1"/>
</dbReference>
<feature type="compositionally biased region" description="Basic and acidic residues" evidence="10">
    <location>
        <begin position="248"/>
        <end position="258"/>
    </location>
</feature>
<evidence type="ECO:0000259" key="11">
    <source>
        <dbReference type="PROSITE" id="PS50879"/>
    </source>
</evidence>
<evidence type="ECO:0000256" key="8">
    <source>
        <dbReference type="ARBA" id="ARBA00022801"/>
    </source>
</evidence>
<dbReference type="CDD" id="cd09280">
    <property type="entry name" value="RNase_HI_eukaryote_like"/>
    <property type="match status" value="1"/>
</dbReference>
<dbReference type="Gene3D" id="3.40.970.10">
    <property type="entry name" value="Ribonuclease H1, N-terminal domain"/>
    <property type="match status" value="2"/>
</dbReference>